<feature type="transmembrane region" description="Helical" evidence="1">
    <location>
        <begin position="114"/>
        <end position="133"/>
    </location>
</feature>
<feature type="transmembrane region" description="Helical" evidence="1">
    <location>
        <begin position="235"/>
        <end position="257"/>
    </location>
</feature>
<reference evidence="2" key="1">
    <citation type="submission" date="2021-03" db="EMBL/GenBank/DDBJ databases">
        <title>Draft genome sequence of rust myrtle Austropuccinia psidii MF-1, a brazilian biotype.</title>
        <authorList>
            <person name="Quecine M.C."/>
            <person name="Pachon D.M.R."/>
            <person name="Bonatelli M.L."/>
            <person name="Correr F.H."/>
            <person name="Franceschini L.M."/>
            <person name="Leite T.F."/>
            <person name="Margarido G.R.A."/>
            <person name="Almeida C.A."/>
            <person name="Ferrarezi J.A."/>
            <person name="Labate C.A."/>
        </authorList>
    </citation>
    <scope>NUCLEOTIDE SEQUENCE</scope>
    <source>
        <strain evidence="2">MF-1</strain>
    </source>
</reference>
<feature type="transmembrane region" description="Helical" evidence="1">
    <location>
        <begin position="298"/>
        <end position="321"/>
    </location>
</feature>
<protein>
    <submittedName>
        <fullName evidence="2">Uncharacterized protein</fullName>
    </submittedName>
</protein>
<dbReference type="Proteomes" id="UP000765509">
    <property type="component" value="Unassembled WGS sequence"/>
</dbReference>
<feature type="transmembrane region" description="Helical" evidence="1">
    <location>
        <begin position="341"/>
        <end position="360"/>
    </location>
</feature>
<organism evidence="2 3">
    <name type="scientific">Austropuccinia psidii MF-1</name>
    <dbReference type="NCBI Taxonomy" id="1389203"/>
    <lineage>
        <taxon>Eukaryota</taxon>
        <taxon>Fungi</taxon>
        <taxon>Dikarya</taxon>
        <taxon>Basidiomycota</taxon>
        <taxon>Pucciniomycotina</taxon>
        <taxon>Pucciniomycetes</taxon>
        <taxon>Pucciniales</taxon>
        <taxon>Sphaerophragmiaceae</taxon>
        <taxon>Austropuccinia</taxon>
    </lineage>
</organism>
<evidence type="ECO:0000256" key="1">
    <source>
        <dbReference type="SAM" id="Phobius"/>
    </source>
</evidence>
<dbReference type="AlphaFoldDB" id="A0A9Q3CIV6"/>
<accession>A0A9Q3CIV6</accession>
<dbReference type="EMBL" id="AVOT02008490">
    <property type="protein sequence ID" value="MBW0486134.1"/>
    <property type="molecule type" value="Genomic_DNA"/>
</dbReference>
<comment type="caution">
    <text evidence="2">The sequence shown here is derived from an EMBL/GenBank/DDBJ whole genome shotgun (WGS) entry which is preliminary data.</text>
</comment>
<evidence type="ECO:0000313" key="2">
    <source>
        <dbReference type="EMBL" id="MBW0486134.1"/>
    </source>
</evidence>
<sequence length="415" mass="48460">MFNSAKRDLVDIFLSAPVDQNPYFVLRDYLTELEYPNELPKWELYASAIIIVSFVTISLEAFYILYVLMATRTFSLGTKTSLGMWKFDTIAIHAPSSILFSILSIFAWSIEQSFLSGFVWATVCHCVSIWWSHGDQSLSTSRQKNRQTSVMSNLWWLSHLFFLLPLILVIAFESWGIHSRRLPRVQFERYLDKLRAELQKAGEAFNPQLYNPSSTVESLRQAKRYRPASQSKFDIFYVAFLCSNIFLLIVYLPLMFVSWRDLRLKTKVLVLRLQNTRDIDFLTLIEVKKVIKEMQSMLLYRSLPMVLDLFASIPAFCWIMYEQGKRIDVFRSGNSHAIFKFIFDTPIAVALNAHLLIVAWHSKKQLEEYNQAKAARHHETPSFNVMRMQVFDSYFTSERKSVSRHRNPKESTSLV</sequence>
<keyword evidence="1" id="KW-0812">Transmembrane</keyword>
<feature type="transmembrane region" description="Helical" evidence="1">
    <location>
        <begin position="44"/>
        <end position="69"/>
    </location>
</feature>
<keyword evidence="1" id="KW-0472">Membrane</keyword>
<name>A0A9Q3CIV6_9BASI</name>
<keyword evidence="1" id="KW-1133">Transmembrane helix</keyword>
<feature type="transmembrane region" description="Helical" evidence="1">
    <location>
        <begin position="90"/>
        <end position="108"/>
    </location>
</feature>
<evidence type="ECO:0000313" key="3">
    <source>
        <dbReference type="Proteomes" id="UP000765509"/>
    </source>
</evidence>
<keyword evidence="3" id="KW-1185">Reference proteome</keyword>
<dbReference type="OrthoDB" id="2506880at2759"/>
<feature type="transmembrane region" description="Helical" evidence="1">
    <location>
        <begin position="154"/>
        <end position="172"/>
    </location>
</feature>
<gene>
    <name evidence="2" type="ORF">O181_025849</name>
</gene>
<proteinExistence type="predicted"/>